<dbReference type="InterPro" id="IPR002817">
    <property type="entry name" value="ThiC/BzaA/B"/>
</dbReference>
<keyword evidence="4" id="KW-0479">Metal-binding</keyword>
<evidence type="ECO:0000313" key="9">
    <source>
        <dbReference type="EMBL" id="GAG38725.1"/>
    </source>
</evidence>
<dbReference type="AlphaFoldDB" id="X0X6R5"/>
<keyword evidence="6" id="KW-0408">Iron</keyword>
<keyword evidence="5" id="KW-0862">Zinc</keyword>
<reference evidence="9" key="1">
    <citation type="journal article" date="2014" name="Front. Microbiol.">
        <title>High frequency of phylogenetically diverse reductive dehalogenase-homologous genes in deep subseafloor sedimentary metagenomes.</title>
        <authorList>
            <person name="Kawai M."/>
            <person name="Futagami T."/>
            <person name="Toyoda A."/>
            <person name="Takaki Y."/>
            <person name="Nishi S."/>
            <person name="Hori S."/>
            <person name="Arai W."/>
            <person name="Tsubouchi T."/>
            <person name="Morono Y."/>
            <person name="Uchiyama I."/>
            <person name="Ito T."/>
            <person name="Fujiyama A."/>
            <person name="Inagaki F."/>
            <person name="Takami H."/>
        </authorList>
    </citation>
    <scope>NUCLEOTIDE SEQUENCE</scope>
    <source>
        <strain evidence="9">Expedition CK06-06</strain>
    </source>
</reference>
<keyword evidence="7" id="KW-0411">Iron-sulfur</keyword>
<dbReference type="GO" id="GO:0016829">
    <property type="term" value="F:lyase activity"/>
    <property type="evidence" value="ECO:0007669"/>
    <property type="project" value="UniProtKB-KW"/>
</dbReference>
<evidence type="ECO:0008006" key="10">
    <source>
        <dbReference type="Google" id="ProtNLM"/>
    </source>
</evidence>
<keyword evidence="3" id="KW-0949">S-adenosyl-L-methionine</keyword>
<dbReference type="EMBL" id="BARS01047316">
    <property type="protein sequence ID" value="GAG38725.1"/>
    <property type="molecule type" value="Genomic_DNA"/>
</dbReference>
<comment type="cofactor">
    <cofactor evidence="1">
        <name>[4Fe-4S] cluster</name>
        <dbReference type="ChEBI" id="CHEBI:49883"/>
    </cofactor>
</comment>
<comment type="caution">
    <text evidence="9">The sequence shown here is derived from an EMBL/GenBank/DDBJ whole genome shotgun (WGS) entry which is preliminary data.</text>
</comment>
<dbReference type="PANTHER" id="PTHR30557:SF1">
    <property type="entry name" value="PHOSPHOMETHYLPYRIMIDINE SYNTHASE, CHLOROPLASTIC"/>
    <property type="match status" value="1"/>
</dbReference>
<keyword evidence="8" id="KW-0456">Lyase</keyword>
<dbReference type="Gene3D" id="3.20.20.540">
    <property type="entry name" value="Radical SAM ThiC family, central domain"/>
    <property type="match status" value="1"/>
</dbReference>
<protein>
    <recommendedName>
        <fullName evidence="10">ThiC-associated domain-containing protein</fullName>
    </recommendedName>
</protein>
<keyword evidence="2" id="KW-0004">4Fe-4S</keyword>
<dbReference type="GO" id="GO:0046872">
    <property type="term" value="F:metal ion binding"/>
    <property type="evidence" value="ECO:0007669"/>
    <property type="project" value="UniProtKB-KW"/>
</dbReference>
<dbReference type="GO" id="GO:0005829">
    <property type="term" value="C:cytosol"/>
    <property type="evidence" value="ECO:0007669"/>
    <property type="project" value="TreeGrafter"/>
</dbReference>
<name>X0X6R5_9ZZZZ</name>
<evidence type="ECO:0000256" key="4">
    <source>
        <dbReference type="ARBA" id="ARBA00022723"/>
    </source>
</evidence>
<accession>X0X6R5</accession>
<dbReference type="GO" id="GO:0051539">
    <property type="term" value="F:4 iron, 4 sulfur cluster binding"/>
    <property type="evidence" value="ECO:0007669"/>
    <property type="project" value="UniProtKB-KW"/>
</dbReference>
<feature type="non-terminal residue" evidence="9">
    <location>
        <position position="130"/>
    </location>
</feature>
<evidence type="ECO:0000256" key="1">
    <source>
        <dbReference type="ARBA" id="ARBA00001966"/>
    </source>
</evidence>
<dbReference type="Pfam" id="PF01964">
    <property type="entry name" value="ThiC_Rad_SAM"/>
    <property type="match status" value="1"/>
</dbReference>
<dbReference type="PANTHER" id="PTHR30557">
    <property type="entry name" value="THIAMINE BIOSYNTHESIS PROTEIN THIC"/>
    <property type="match status" value="1"/>
</dbReference>
<evidence type="ECO:0000256" key="6">
    <source>
        <dbReference type="ARBA" id="ARBA00023004"/>
    </source>
</evidence>
<gene>
    <name evidence="9" type="ORF">S01H1_71090</name>
</gene>
<sequence>MTILEKAKFNDISKEMEEVASDENINVKELMEKIAEGKVVIPASSLHSNLKPIGIGEGLRTKVNANIGSSPNRADINEELEKLRVSIKHEADTVMDLSTGGNIDEIRKAIIKESTVPIGTVPIYQAAIEK</sequence>
<organism evidence="9">
    <name type="scientific">marine sediment metagenome</name>
    <dbReference type="NCBI Taxonomy" id="412755"/>
    <lineage>
        <taxon>unclassified sequences</taxon>
        <taxon>metagenomes</taxon>
        <taxon>ecological metagenomes</taxon>
    </lineage>
</organism>
<dbReference type="GO" id="GO:0009228">
    <property type="term" value="P:thiamine biosynthetic process"/>
    <property type="evidence" value="ECO:0007669"/>
    <property type="project" value="InterPro"/>
</dbReference>
<evidence type="ECO:0000256" key="5">
    <source>
        <dbReference type="ARBA" id="ARBA00022833"/>
    </source>
</evidence>
<proteinExistence type="predicted"/>
<evidence type="ECO:0000256" key="7">
    <source>
        <dbReference type="ARBA" id="ARBA00023014"/>
    </source>
</evidence>
<dbReference type="InterPro" id="IPR038521">
    <property type="entry name" value="ThiC/Bza_core_dom"/>
</dbReference>
<evidence type="ECO:0000256" key="8">
    <source>
        <dbReference type="ARBA" id="ARBA00023239"/>
    </source>
</evidence>
<evidence type="ECO:0000256" key="3">
    <source>
        <dbReference type="ARBA" id="ARBA00022691"/>
    </source>
</evidence>
<evidence type="ECO:0000256" key="2">
    <source>
        <dbReference type="ARBA" id="ARBA00022485"/>
    </source>
</evidence>